<evidence type="ECO:0000256" key="5">
    <source>
        <dbReference type="ARBA" id="ARBA00022741"/>
    </source>
</evidence>
<keyword evidence="10" id="KW-0175">Coiled coil</keyword>
<keyword evidence="7" id="KW-0067">ATP-binding</keyword>
<dbReference type="PANTHER" id="PTHR24421:SF10">
    <property type="entry name" value="NITRATE_NITRITE SENSOR PROTEIN NARQ"/>
    <property type="match status" value="1"/>
</dbReference>
<dbReference type="EC" id="2.7.13.3" evidence="2"/>
<dbReference type="SUPFAM" id="SSF48452">
    <property type="entry name" value="TPR-like"/>
    <property type="match status" value="2"/>
</dbReference>
<sequence length="739" mass="84073">MLLRNPGLYLLMLLLLLQADELYAQKNATRDTISVYSLIALADELAAVGRIDSALKINAKAIEQSRRLKFERGEGYALLKAAELLFKQSETKEVNRYDSLALQIALQLQDGPLLAATYHQLGLHASYFSKHKEAVAFYEKSLKAAYEVEQSSNTASVYNSLGQAYMELGDFENQMQWQTKSLALYEKLGDDDGIAQVLNNIAGLYYELGKKQEAIAFAKRAVKIRERLGDYTELSTTYNNLSQIYLFADSFQQAQHFGELGLKYAGLSGSKNKLAHAYTSMVLLMNRQRKNNEALDYEKKAIAILEQTGDDIMLSRRYISAAILSSTKEVNDSAGSVMFYTKAITLSTKINSRGNIRDAYYFRSAFYNNHKDYANALNDYKKHILYRDSLVSMETNSKIADIETKYETEKKDIEIERLKTEQRIRQLEIEKQKALIAGNLSLAKQKESEISLLMQQQELQDLRLKEKDKEIEKQILLAKNNQQQLKLAQQEKQLQDKQIQAQKQLRNLLIAGALLLLVLAVVLFNRFEIKKKLEEQVHLQEMRNSISRNLHDDIGASLSNINILTELAKRNVDDPAKAKEYLGKAADDIQHVSESLSDIVWNINPRYDELNNLFVRMKRYAADMMDGKNISYEMNFPADAAEVKLEMDQRRDLYLIFKEAVNNLVKYSKATNAKVEVLISQHHMHVLVKDDGCGFDMNELKEGNGLRNMQQRSALLGAVLKIESEPGKGTSVVLDMPLV</sequence>
<organism evidence="13 14">
    <name type="scientific">Lacibacter luteus</name>
    <dbReference type="NCBI Taxonomy" id="2508719"/>
    <lineage>
        <taxon>Bacteria</taxon>
        <taxon>Pseudomonadati</taxon>
        <taxon>Bacteroidota</taxon>
        <taxon>Chitinophagia</taxon>
        <taxon>Chitinophagales</taxon>
        <taxon>Chitinophagaceae</taxon>
        <taxon>Lacibacter</taxon>
    </lineage>
</organism>
<evidence type="ECO:0000256" key="10">
    <source>
        <dbReference type="SAM" id="Coils"/>
    </source>
</evidence>
<dbReference type="PROSITE" id="PS50109">
    <property type="entry name" value="HIS_KIN"/>
    <property type="match status" value="1"/>
</dbReference>
<feature type="domain" description="Histidine kinase" evidence="12">
    <location>
        <begin position="549"/>
        <end position="739"/>
    </location>
</feature>
<evidence type="ECO:0000256" key="11">
    <source>
        <dbReference type="SAM" id="Phobius"/>
    </source>
</evidence>
<protein>
    <recommendedName>
        <fullName evidence="2">histidine kinase</fullName>
        <ecNumber evidence="2">2.7.13.3</ecNumber>
    </recommendedName>
</protein>
<evidence type="ECO:0000313" key="13">
    <source>
        <dbReference type="EMBL" id="RXK58720.1"/>
    </source>
</evidence>
<dbReference type="Gene3D" id="1.25.40.10">
    <property type="entry name" value="Tetratricopeptide repeat domain"/>
    <property type="match status" value="2"/>
</dbReference>
<dbReference type="InterPro" id="IPR011712">
    <property type="entry name" value="Sig_transdc_His_kin_sub3_dim/P"/>
</dbReference>
<evidence type="ECO:0000256" key="1">
    <source>
        <dbReference type="ARBA" id="ARBA00000085"/>
    </source>
</evidence>
<keyword evidence="5" id="KW-0547">Nucleotide-binding</keyword>
<feature type="repeat" description="TPR" evidence="9">
    <location>
        <begin position="155"/>
        <end position="188"/>
    </location>
</feature>
<dbReference type="PANTHER" id="PTHR24421">
    <property type="entry name" value="NITRATE/NITRITE SENSOR PROTEIN NARX-RELATED"/>
    <property type="match status" value="1"/>
</dbReference>
<dbReference type="InterPro" id="IPR003594">
    <property type="entry name" value="HATPase_dom"/>
</dbReference>
<dbReference type="PROSITE" id="PS50005">
    <property type="entry name" value="TPR"/>
    <property type="match status" value="2"/>
</dbReference>
<evidence type="ECO:0000256" key="6">
    <source>
        <dbReference type="ARBA" id="ARBA00022777"/>
    </source>
</evidence>
<evidence type="ECO:0000256" key="8">
    <source>
        <dbReference type="ARBA" id="ARBA00023012"/>
    </source>
</evidence>
<reference evidence="13 14" key="1">
    <citation type="submission" date="2019-01" db="EMBL/GenBank/DDBJ databases">
        <title>Lacibacter sp. strain TTM-7.</title>
        <authorList>
            <person name="Chen W.-M."/>
        </authorList>
    </citation>
    <scope>NUCLEOTIDE SEQUENCE [LARGE SCALE GENOMIC DNA]</scope>
    <source>
        <strain evidence="13 14">TTM-7</strain>
    </source>
</reference>
<dbReference type="SMART" id="SM00028">
    <property type="entry name" value="TPR"/>
    <property type="match status" value="5"/>
</dbReference>
<keyword evidence="8" id="KW-0902">Two-component regulatory system</keyword>
<evidence type="ECO:0000256" key="2">
    <source>
        <dbReference type="ARBA" id="ARBA00012438"/>
    </source>
</evidence>
<dbReference type="GO" id="GO:0016020">
    <property type="term" value="C:membrane"/>
    <property type="evidence" value="ECO:0007669"/>
    <property type="project" value="InterPro"/>
</dbReference>
<keyword evidence="14" id="KW-1185">Reference proteome</keyword>
<feature type="coiled-coil region" evidence="10">
    <location>
        <begin position="473"/>
        <end position="507"/>
    </location>
</feature>
<dbReference type="AlphaFoldDB" id="A0A4Q1CG20"/>
<dbReference type="RefSeq" id="WP_129131776.1">
    <property type="nucleotide sequence ID" value="NZ_SDHW01000005.1"/>
</dbReference>
<feature type="transmembrane region" description="Helical" evidence="11">
    <location>
        <begin position="505"/>
        <end position="524"/>
    </location>
</feature>
<dbReference type="SUPFAM" id="SSF55874">
    <property type="entry name" value="ATPase domain of HSP90 chaperone/DNA topoisomerase II/histidine kinase"/>
    <property type="match status" value="1"/>
</dbReference>
<dbReference type="Pfam" id="PF02518">
    <property type="entry name" value="HATPase_c"/>
    <property type="match status" value="1"/>
</dbReference>
<keyword evidence="11" id="KW-1133">Transmembrane helix</keyword>
<evidence type="ECO:0000256" key="4">
    <source>
        <dbReference type="ARBA" id="ARBA00022679"/>
    </source>
</evidence>
<name>A0A4Q1CG20_9BACT</name>
<evidence type="ECO:0000313" key="14">
    <source>
        <dbReference type="Proteomes" id="UP000290204"/>
    </source>
</evidence>
<dbReference type="Proteomes" id="UP000290204">
    <property type="component" value="Unassembled WGS sequence"/>
</dbReference>
<dbReference type="InterPro" id="IPR036890">
    <property type="entry name" value="HATPase_C_sf"/>
</dbReference>
<dbReference type="InterPro" id="IPR050482">
    <property type="entry name" value="Sensor_HK_TwoCompSys"/>
</dbReference>
<keyword evidence="11" id="KW-0472">Membrane</keyword>
<dbReference type="InterPro" id="IPR005467">
    <property type="entry name" value="His_kinase_dom"/>
</dbReference>
<dbReference type="GO" id="GO:0000155">
    <property type="term" value="F:phosphorelay sensor kinase activity"/>
    <property type="evidence" value="ECO:0007669"/>
    <property type="project" value="InterPro"/>
</dbReference>
<dbReference type="Gene3D" id="1.20.5.1930">
    <property type="match status" value="1"/>
</dbReference>
<keyword evidence="9" id="KW-0802">TPR repeat</keyword>
<keyword evidence="4" id="KW-0808">Transferase</keyword>
<evidence type="ECO:0000256" key="3">
    <source>
        <dbReference type="ARBA" id="ARBA00022553"/>
    </source>
</evidence>
<keyword evidence="11" id="KW-0812">Transmembrane</keyword>
<dbReference type="GO" id="GO:0005524">
    <property type="term" value="F:ATP binding"/>
    <property type="evidence" value="ECO:0007669"/>
    <property type="project" value="UniProtKB-KW"/>
</dbReference>
<gene>
    <name evidence="13" type="ORF">ESA94_15125</name>
</gene>
<dbReference type="Gene3D" id="3.30.565.10">
    <property type="entry name" value="Histidine kinase-like ATPase, C-terminal domain"/>
    <property type="match status" value="1"/>
</dbReference>
<dbReference type="SMART" id="SM00387">
    <property type="entry name" value="HATPase_c"/>
    <property type="match status" value="1"/>
</dbReference>
<comment type="caution">
    <text evidence="13">The sequence shown here is derived from an EMBL/GenBank/DDBJ whole genome shotgun (WGS) entry which is preliminary data.</text>
</comment>
<dbReference type="Pfam" id="PF13424">
    <property type="entry name" value="TPR_12"/>
    <property type="match status" value="1"/>
</dbReference>
<dbReference type="CDD" id="cd16917">
    <property type="entry name" value="HATPase_UhpB-NarQ-NarX-like"/>
    <property type="match status" value="1"/>
</dbReference>
<keyword evidence="6" id="KW-0418">Kinase</keyword>
<comment type="catalytic activity">
    <reaction evidence="1">
        <text>ATP + protein L-histidine = ADP + protein N-phospho-L-histidine.</text>
        <dbReference type="EC" id="2.7.13.3"/>
    </reaction>
</comment>
<proteinExistence type="predicted"/>
<accession>A0A4Q1CG20</accession>
<dbReference type="OrthoDB" id="1523646at2"/>
<dbReference type="Pfam" id="PF07730">
    <property type="entry name" value="HisKA_3"/>
    <property type="match status" value="1"/>
</dbReference>
<evidence type="ECO:0000259" key="12">
    <source>
        <dbReference type="PROSITE" id="PS50109"/>
    </source>
</evidence>
<evidence type="ECO:0000256" key="9">
    <source>
        <dbReference type="PROSITE-ProRule" id="PRU00339"/>
    </source>
</evidence>
<dbReference type="GO" id="GO:0046983">
    <property type="term" value="F:protein dimerization activity"/>
    <property type="evidence" value="ECO:0007669"/>
    <property type="project" value="InterPro"/>
</dbReference>
<feature type="repeat" description="TPR" evidence="9">
    <location>
        <begin position="195"/>
        <end position="228"/>
    </location>
</feature>
<dbReference type="InterPro" id="IPR019734">
    <property type="entry name" value="TPR_rpt"/>
</dbReference>
<feature type="coiled-coil region" evidence="10">
    <location>
        <begin position="410"/>
        <end position="437"/>
    </location>
</feature>
<keyword evidence="3" id="KW-0597">Phosphoprotein</keyword>
<evidence type="ECO:0000256" key="7">
    <source>
        <dbReference type="ARBA" id="ARBA00022840"/>
    </source>
</evidence>
<dbReference type="EMBL" id="SDHW01000005">
    <property type="protein sequence ID" value="RXK58720.1"/>
    <property type="molecule type" value="Genomic_DNA"/>
</dbReference>
<dbReference type="InterPro" id="IPR011990">
    <property type="entry name" value="TPR-like_helical_dom_sf"/>
</dbReference>